<dbReference type="InterPro" id="IPR029000">
    <property type="entry name" value="Cyclophilin-like_dom_sf"/>
</dbReference>
<keyword evidence="6" id="KW-1185">Reference proteome</keyword>
<keyword evidence="5" id="KW-0808">Transferase</keyword>
<organism evidence="5 6">
    <name type="scientific">Paenibacillus lautus</name>
    <name type="common">Bacillus lautus</name>
    <dbReference type="NCBI Taxonomy" id="1401"/>
    <lineage>
        <taxon>Bacteria</taxon>
        <taxon>Bacillati</taxon>
        <taxon>Bacillota</taxon>
        <taxon>Bacilli</taxon>
        <taxon>Bacillales</taxon>
        <taxon>Paenibacillaceae</taxon>
        <taxon>Paenibacillus</taxon>
    </lineage>
</organism>
<dbReference type="GO" id="GO:0016787">
    <property type="term" value="F:hydrolase activity"/>
    <property type="evidence" value="ECO:0007669"/>
    <property type="project" value="UniProtKB-KW"/>
</dbReference>
<dbReference type="KEGG" id="plw:D5F53_11160"/>
<evidence type="ECO:0000259" key="4">
    <source>
        <dbReference type="SMART" id="SM00797"/>
    </source>
</evidence>
<dbReference type="RefSeq" id="WP_119847744.1">
    <property type="nucleotide sequence ID" value="NZ_CP032412.1"/>
</dbReference>
<name>A0A385TML0_PAELA</name>
<dbReference type="GO" id="GO:0016740">
    <property type="term" value="F:transferase activity"/>
    <property type="evidence" value="ECO:0007669"/>
    <property type="project" value="UniProtKB-KW"/>
</dbReference>
<accession>A0A385TML0</accession>
<keyword evidence="3" id="KW-0067">ATP-binding</keyword>
<evidence type="ECO:0000256" key="2">
    <source>
        <dbReference type="ARBA" id="ARBA00022801"/>
    </source>
</evidence>
<dbReference type="PANTHER" id="PTHR43309:SF5">
    <property type="entry name" value="5-OXOPROLINASE SUBUNIT C"/>
    <property type="match status" value="1"/>
</dbReference>
<evidence type="ECO:0000256" key="3">
    <source>
        <dbReference type="ARBA" id="ARBA00022840"/>
    </source>
</evidence>
<dbReference type="InterPro" id="IPR003778">
    <property type="entry name" value="CT_A_B"/>
</dbReference>
<dbReference type="Proteomes" id="UP000266552">
    <property type="component" value="Chromosome"/>
</dbReference>
<keyword evidence="2" id="KW-0378">Hydrolase</keyword>
<dbReference type="AlphaFoldDB" id="A0A385TML0"/>
<dbReference type="InterPro" id="IPR052708">
    <property type="entry name" value="PxpC"/>
</dbReference>
<evidence type="ECO:0000313" key="5">
    <source>
        <dbReference type="EMBL" id="AYB43822.1"/>
    </source>
</evidence>
<dbReference type="GO" id="GO:0005524">
    <property type="term" value="F:ATP binding"/>
    <property type="evidence" value="ECO:0007669"/>
    <property type="project" value="UniProtKB-KW"/>
</dbReference>
<dbReference type="SUPFAM" id="SSF50891">
    <property type="entry name" value="Cyclophilin-like"/>
    <property type="match status" value="1"/>
</dbReference>
<dbReference type="SMART" id="SM00797">
    <property type="entry name" value="AHS2"/>
    <property type="match status" value="1"/>
</dbReference>
<sequence>MSMTVIKPGLLATLQDTGRQGYGKYGIITAGVMDGYAYRLANRLVGNEGEHAVLEIAWSGLAVEFHDDRWIAITGGDLSPLIDGVKVPMWRPVLVKAGRVLSFHQPAAGCRAYMSISGGFDVPKVMGSLSTYLRAGIGGYAGRALKQGDTLHAHPSRLAVDSSERILHVDDYGGFLTAKWSVSASGYDLTGQDAVVRVLNGRQFDDFNDDSQQALFRERFTVTPQSDRMGFRLSGPPLTLRQAKEYVSEPVALGTVQVPSDGQPIILMADRQTLGGYPKIAQVASVDIPLIAQLPPGGSIRFAEISLAEAERLYAARARELRMLEAIIKHKLKEW</sequence>
<dbReference type="PANTHER" id="PTHR43309">
    <property type="entry name" value="5-OXOPROLINASE SUBUNIT C"/>
    <property type="match status" value="1"/>
</dbReference>
<gene>
    <name evidence="5" type="ORF">D5F53_11160</name>
</gene>
<evidence type="ECO:0000313" key="6">
    <source>
        <dbReference type="Proteomes" id="UP000266552"/>
    </source>
</evidence>
<keyword evidence="1" id="KW-0547">Nucleotide-binding</keyword>
<protein>
    <submittedName>
        <fullName evidence="5">Biotin-dependent carboxyltransferase family protein</fullName>
    </submittedName>
</protein>
<dbReference type="Pfam" id="PF02626">
    <property type="entry name" value="CT_A_B"/>
    <property type="match status" value="1"/>
</dbReference>
<dbReference type="EMBL" id="CP032412">
    <property type="protein sequence ID" value="AYB43822.1"/>
    <property type="molecule type" value="Genomic_DNA"/>
</dbReference>
<feature type="domain" description="Carboxyltransferase" evidence="4">
    <location>
        <begin position="24"/>
        <end position="320"/>
    </location>
</feature>
<evidence type="ECO:0000256" key="1">
    <source>
        <dbReference type="ARBA" id="ARBA00022741"/>
    </source>
</evidence>
<dbReference type="Gene3D" id="2.40.100.10">
    <property type="entry name" value="Cyclophilin-like"/>
    <property type="match status" value="1"/>
</dbReference>
<proteinExistence type="predicted"/>
<reference evidence="5 6" key="1">
    <citation type="submission" date="2018-09" db="EMBL/GenBank/DDBJ databases">
        <title>Genome Sequence of Paenibacillus lautus Strain E7593-69, Azo Dye-Degrading Bacteria, Isolated from Commercial Tattoo Inks.</title>
        <authorList>
            <person name="Nho S.W."/>
            <person name="Kim S.-J."/>
            <person name="Kweon O."/>
            <person name="Cerniglia C.E."/>
        </authorList>
    </citation>
    <scope>NUCLEOTIDE SEQUENCE [LARGE SCALE GENOMIC DNA]</scope>
    <source>
        <strain evidence="5 6">E7593-69</strain>
    </source>
</reference>
<dbReference type="NCBIfam" id="TIGR00724">
    <property type="entry name" value="urea_amlyse_rel"/>
    <property type="match status" value="1"/>
</dbReference>